<dbReference type="RefSeq" id="WP_031389092.1">
    <property type="nucleotide sequence ID" value="NZ_JPNB01000001.1"/>
</dbReference>
<evidence type="ECO:0000313" key="2">
    <source>
        <dbReference type="Proteomes" id="UP000295718"/>
    </source>
</evidence>
<dbReference type="EMBL" id="SLUO01000002">
    <property type="protein sequence ID" value="TCL60581.1"/>
    <property type="molecule type" value="Genomic_DNA"/>
</dbReference>
<comment type="caution">
    <text evidence="1">The sequence shown here is derived from an EMBL/GenBank/DDBJ whole genome shotgun (WGS) entry which is preliminary data.</text>
</comment>
<dbReference type="OrthoDB" id="9769715at2"/>
<evidence type="ECO:0000313" key="1">
    <source>
        <dbReference type="EMBL" id="TCL60581.1"/>
    </source>
</evidence>
<reference evidence="1 2" key="1">
    <citation type="submission" date="2019-03" db="EMBL/GenBank/DDBJ databases">
        <title>Genomic Encyclopedia of Type Strains, Phase IV (KMG-IV): sequencing the most valuable type-strain genomes for metagenomic binning, comparative biology and taxonomic classification.</title>
        <authorList>
            <person name="Goeker M."/>
        </authorList>
    </citation>
    <scope>NUCLEOTIDE SEQUENCE [LARGE SCALE GENOMIC DNA]</scope>
    <source>
        <strain evidence="1 2">DSM 100556</strain>
    </source>
</reference>
<name>A0A4R1R4Z5_9FIRM</name>
<proteinExistence type="predicted"/>
<dbReference type="Proteomes" id="UP000295718">
    <property type="component" value="Unassembled WGS sequence"/>
</dbReference>
<sequence length="360" mass="40273">MRPYNVEIFTQGFVMVGNTNVNEMAYKEDYLSSDENSITIIAIPGIQKQDYIRISRGKEEYAGVISEVTYGTASSKKLQQISFKPLMELLNTDVLFDTTLQGVGTFESFICDRIREMFINHEDSLQNIKGLTVTAVSGTVDWGLHITPSDKGGHYNIVNLLSSIIIPALTKYGILVRTELDVQNKQVNLKVGKIASGVIMIESDLPNIIKKSVTIKRVNADVNKLVLLDANDYVTKKIYYLHSDLGYDTKNEDRITPVICEMKSLTYEEGSSFDSVAIKAAYDKFANLAYSNLIELTMIKGDSLIKPEEMEFGQVVNIISDGVSYRSILTGRETGSETKLIFGTVRLDLTKILRRNENGR</sequence>
<dbReference type="AlphaFoldDB" id="A0A4R1R4Z5"/>
<protein>
    <recommendedName>
        <fullName evidence="3">ReqiPepy6 Gp37-like protein</fullName>
    </recommendedName>
</protein>
<accession>A0A4R1R4Z5</accession>
<dbReference type="STRING" id="1469948.GCA_000732725_00315"/>
<evidence type="ECO:0008006" key="3">
    <source>
        <dbReference type="Google" id="ProtNLM"/>
    </source>
</evidence>
<keyword evidence="2" id="KW-1185">Reference proteome</keyword>
<organism evidence="1 2">
    <name type="scientific">Kineothrix alysoides</name>
    <dbReference type="NCBI Taxonomy" id="1469948"/>
    <lineage>
        <taxon>Bacteria</taxon>
        <taxon>Bacillati</taxon>
        <taxon>Bacillota</taxon>
        <taxon>Clostridia</taxon>
        <taxon>Lachnospirales</taxon>
        <taxon>Lachnospiraceae</taxon>
        <taxon>Kineothrix</taxon>
    </lineage>
</organism>
<gene>
    <name evidence="1" type="ORF">EDD76_102279</name>
</gene>